<keyword evidence="3" id="KW-1185">Reference proteome</keyword>
<evidence type="ECO:0000256" key="1">
    <source>
        <dbReference type="SAM" id="MobiDB-lite"/>
    </source>
</evidence>
<sequence length="55" mass="5731">GDANPPDRTALHNKTPGPPPAPAPPSRPASTVQGAAVIVHLYWRGPAAAARSWQR</sequence>
<feature type="non-terminal residue" evidence="2">
    <location>
        <position position="55"/>
    </location>
</feature>
<dbReference type="AlphaFoldDB" id="A0A2U9BYF9"/>
<name>A0A2U9BYF9_SCOMX</name>
<feature type="non-terminal residue" evidence="2">
    <location>
        <position position="1"/>
    </location>
</feature>
<proteinExistence type="predicted"/>
<dbReference type="Proteomes" id="UP000246464">
    <property type="component" value="Chromosome 11"/>
</dbReference>
<dbReference type="EMBL" id="CP026253">
    <property type="protein sequence ID" value="AWP09201.1"/>
    <property type="molecule type" value="Genomic_DNA"/>
</dbReference>
<gene>
    <name evidence="2" type="ORF">SMAX5B_009698</name>
</gene>
<organism evidence="2 3">
    <name type="scientific">Scophthalmus maximus</name>
    <name type="common">Turbot</name>
    <name type="synonym">Psetta maxima</name>
    <dbReference type="NCBI Taxonomy" id="52904"/>
    <lineage>
        <taxon>Eukaryota</taxon>
        <taxon>Metazoa</taxon>
        <taxon>Chordata</taxon>
        <taxon>Craniata</taxon>
        <taxon>Vertebrata</taxon>
        <taxon>Euteleostomi</taxon>
        <taxon>Actinopterygii</taxon>
        <taxon>Neopterygii</taxon>
        <taxon>Teleostei</taxon>
        <taxon>Neoteleostei</taxon>
        <taxon>Acanthomorphata</taxon>
        <taxon>Carangaria</taxon>
        <taxon>Pleuronectiformes</taxon>
        <taxon>Pleuronectoidei</taxon>
        <taxon>Scophthalmidae</taxon>
        <taxon>Scophthalmus</taxon>
    </lineage>
</organism>
<feature type="region of interest" description="Disordered" evidence="1">
    <location>
        <begin position="1"/>
        <end position="32"/>
    </location>
</feature>
<protein>
    <submittedName>
        <fullName evidence="2">Uncharacterized protein</fullName>
    </submittedName>
</protein>
<evidence type="ECO:0000313" key="2">
    <source>
        <dbReference type="EMBL" id="AWP09201.1"/>
    </source>
</evidence>
<accession>A0A2U9BYF9</accession>
<reference evidence="2 3" key="1">
    <citation type="submission" date="2017-12" db="EMBL/GenBank/DDBJ databases">
        <title>Integrating genomic resources of turbot (Scophthalmus maximus) in depth evaluation of genetic and physical mapping variation across individuals.</title>
        <authorList>
            <person name="Martinez P."/>
        </authorList>
    </citation>
    <scope>NUCLEOTIDE SEQUENCE [LARGE SCALE GENOMIC DNA]</scope>
</reference>
<evidence type="ECO:0000313" key="3">
    <source>
        <dbReference type="Proteomes" id="UP000246464"/>
    </source>
</evidence>
<feature type="compositionally biased region" description="Pro residues" evidence="1">
    <location>
        <begin position="16"/>
        <end position="27"/>
    </location>
</feature>